<evidence type="ECO:0000313" key="8">
    <source>
        <dbReference type="EMBL" id="KAG5627019.1"/>
    </source>
</evidence>
<dbReference type="EMBL" id="JACXVP010000002">
    <property type="protein sequence ID" value="KAG5627019.1"/>
    <property type="molecule type" value="Genomic_DNA"/>
</dbReference>
<dbReference type="GO" id="GO:0005634">
    <property type="term" value="C:nucleus"/>
    <property type="evidence" value="ECO:0007669"/>
    <property type="project" value="UniProtKB-SubCell"/>
</dbReference>
<evidence type="ECO:0000256" key="5">
    <source>
        <dbReference type="ARBA" id="ARBA00023242"/>
    </source>
</evidence>
<dbReference type="PANTHER" id="PTHR31190:SF129">
    <property type="entry name" value="ETHYLENE RESPONSE FACTOR 189"/>
    <property type="match status" value="1"/>
</dbReference>
<dbReference type="GO" id="GO:0003700">
    <property type="term" value="F:DNA-binding transcription factor activity"/>
    <property type="evidence" value="ECO:0007669"/>
    <property type="project" value="InterPro"/>
</dbReference>
<gene>
    <name evidence="8" type="ORF">H5410_012237</name>
</gene>
<proteinExistence type="predicted"/>
<name>A0A9J6ARU8_SOLCO</name>
<comment type="caution">
    <text evidence="8">The sequence shown here is derived from an EMBL/GenBank/DDBJ whole genome shotgun (WGS) entry which is preliminary data.</text>
</comment>
<dbReference type="InterPro" id="IPR044808">
    <property type="entry name" value="ERF_plant"/>
</dbReference>
<evidence type="ECO:0000313" key="9">
    <source>
        <dbReference type="Proteomes" id="UP000824120"/>
    </source>
</evidence>
<sequence>MNLSNVKLPNSSNSSLGSSPSIESHKKSESEVEIIKGPMVEAREKNASGDWRRYIRVRWRQWGTFVAEIRDPDRKGARALAYDQAAFKIRGSKARVNFPHLIGSNMPESARLTVRHRTRFPKPSAFSSTSLENGTRKRKIDLINSIAKA</sequence>
<dbReference type="OrthoDB" id="552345at2759"/>
<reference evidence="8 9" key="1">
    <citation type="submission" date="2020-09" db="EMBL/GenBank/DDBJ databases">
        <title>De no assembly of potato wild relative species, Solanum commersonii.</title>
        <authorList>
            <person name="Cho K."/>
        </authorList>
    </citation>
    <scope>NUCLEOTIDE SEQUENCE [LARGE SCALE GENOMIC DNA]</scope>
    <source>
        <strain evidence="8">LZ3.2</strain>
        <tissue evidence="8">Leaf</tissue>
    </source>
</reference>
<dbReference type="GO" id="GO:0003677">
    <property type="term" value="F:DNA binding"/>
    <property type="evidence" value="ECO:0007669"/>
    <property type="project" value="UniProtKB-KW"/>
</dbReference>
<evidence type="ECO:0000259" key="7">
    <source>
        <dbReference type="PROSITE" id="PS51032"/>
    </source>
</evidence>
<keyword evidence="2" id="KW-0805">Transcription regulation</keyword>
<evidence type="ECO:0000256" key="2">
    <source>
        <dbReference type="ARBA" id="ARBA00023015"/>
    </source>
</evidence>
<dbReference type="InterPro" id="IPR001471">
    <property type="entry name" value="AP2/ERF_dom"/>
</dbReference>
<comment type="subcellular location">
    <subcellularLocation>
        <location evidence="1">Nucleus</location>
    </subcellularLocation>
</comment>
<dbReference type="PANTHER" id="PTHR31190">
    <property type="entry name" value="DNA-BINDING DOMAIN"/>
    <property type="match status" value="1"/>
</dbReference>
<keyword evidence="4" id="KW-0804">Transcription</keyword>
<evidence type="ECO:0000256" key="6">
    <source>
        <dbReference type="SAM" id="MobiDB-lite"/>
    </source>
</evidence>
<evidence type="ECO:0000256" key="4">
    <source>
        <dbReference type="ARBA" id="ARBA00023163"/>
    </source>
</evidence>
<protein>
    <recommendedName>
        <fullName evidence="7">AP2/ERF domain-containing protein</fullName>
    </recommendedName>
</protein>
<dbReference type="InterPro" id="IPR036955">
    <property type="entry name" value="AP2/ERF_dom_sf"/>
</dbReference>
<accession>A0A9J6ARU8</accession>
<dbReference type="Gene3D" id="3.30.730.10">
    <property type="entry name" value="AP2/ERF domain"/>
    <property type="match status" value="1"/>
</dbReference>
<dbReference type="SUPFAM" id="SSF54171">
    <property type="entry name" value="DNA-binding domain"/>
    <property type="match status" value="1"/>
</dbReference>
<organism evidence="8 9">
    <name type="scientific">Solanum commersonii</name>
    <name type="common">Commerson's wild potato</name>
    <name type="synonym">Commerson's nightshade</name>
    <dbReference type="NCBI Taxonomy" id="4109"/>
    <lineage>
        <taxon>Eukaryota</taxon>
        <taxon>Viridiplantae</taxon>
        <taxon>Streptophyta</taxon>
        <taxon>Embryophyta</taxon>
        <taxon>Tracheophyta</taxon>
        <taxon>Spermatophyta</taxon>
        <taxon>Magnoliopsida</taxon>
        <taxon>eudicotyledons</taxon>
        <taxon>Gunneridae</taxon>
        <taxon>Pentapetalae</taxon>
        <taxon>asterids</taxon>
        <taxon>lamiids</taxon>
        <taxon>Solanales</taxon>
        <taxon>Solanaceae</taxon>
        <taxon>Solanoideae</taxon>
        <taxon>Solaneae</taxon>
        <taxon>Solanum</taxon>
    </lineage>
</organism>
<dbReference type="AlphaFoldDB" id="A0A9J6ARU8"/>
<feature type="region of interest" description="Disordered" evidence="6">
    <location>
        <begin position="1"/>
        <end position="31"/>
    </location>
</feature>
<dbReference type="PROSITE" id="PS51032">
    <property type="entry name" value="AP2_ERF"/>
    <property type="match status" value="1"/>
</dbReference>
<keyword evidence="5" id="KW-0539">Nucleus</keyword>
<dbReference type="GO" id="GO:0009873">
    <property type="term" value="P:ethylene-activated signaling pathway"/>
    <property type="evidence" value="ECO:0007669"/>
    <property type="project" value="InterPro"/>
</dbReference>
<feature type="compositionally biased region" description="Low complexity" evidence="6">
    <location>
        <begin position="8"/>
        <end position="21"/>
    </location>
</feature>
<dbReference type="Proteomes" id="UP000824120">
    <property type="component" value="Chromosome 2"/>
</dbReference>
<keyword evidence="9" id="KW-1185">Reference proteome</keyword>
<keyword evidence="3" id="KW-0238">DNA-binding</keyword>
<dbReference type="InterPro" id="IPR016177">
    <property type="entry name" value="DNA-bd_dom_sf"/>
</dbReference>
<evidence type="ECO:0000256" key="1">
    <source>
        <dbReference type="ARBA" id="ARBA00004123"/>
    </source>
</evidence>
<dbReference type="SMART" id="SM00380">
    <property type="entry name" value="AP2"/>
    <property type="match status" value="1"/>
</dbReference>
<evidence type="ECO:0000256" key="3">
    <source>
        <dbReference type="ARBA" id="ARBA00023125"/>
    </source>
</evidence>
<feature type="domain" description="AP2/ERF" evidence="7">
    <location>
        <begin position="53"/>
        <end position="99"/>
    </location>
</feature>